<gene>
    <name evidence="1" type="ORF">KIW84_052726</name>
</gene>
<comment type="caution">
    <text evidence="1">The sequence shown here is derived from an EMBL/GenBank/DDBJ whole genome shotgun (WGS) entry which is preliminary data.</text>
</comment>
<dbReference type="EMBL" id="JAMSHJ010000005">
    <property type="protein sequence ID" value="KAI5406083.1"/>
    <property type="molecule type" value="Genomic_DNA"/>
</dbReference>
<organism evidence="1 2">
    <name type="scientific">Pisum sativum</name>
    <name type="common">Garden pea</name>
    <name type="synonym">Lathyrus oleraceus</name>
    <dbReference type="NCBI Taxonomy" id="3888"/>
    <lineage>
        <taxon>Eukaryota</taxon>
        <taxon>Viridiplantae</taxon>
        <taxon>Streptophyta</taxon>
        <taxon>Embryophyta</taxon>
        <taxon>Tracheophyta</taxon>
        <taxon>Spermatophyta</taxon>
        <taxon>Magnoliopsida</taxon>
        <taxon>eudicotyledons</taxon>
        <taxon>Gunneridae</taxon>
        <taxon>Pentapetalae</taxon>
        <taxon>rosids</taxon>
        <taxon>fabids</taxon>
        <taxon>Fabales</taxon>
        <taxon>Fabaceae</taxon>
        <taxon>Papilionoideae</taxon>
        <taxon>50 kb inversion clade</taxon>
        <taxon>NPAAA clade</taxon>
        <taxon>Hologalegina</taxon>
        <taxon>IRL clade</taxon>
        <taxon>Fabeae</taxon>
        <taxon>Lathyrus</taxon>
    </lineage>
</organism>
<evidence type="ECO:0000313" key="2">
    <source>
        <dbReference type="Proteomes" id="UP001058974"/>
    </source>
</evidence>
<dbReference type="AlphaFoldDB" id="A0A9D4WR42"/>
<evidence type="ECO:0000313" key="1">
    <source>
        <dbReference type="EMBL" id="KAI5406083.1"/>
    </source>
</evidence>
<dbReference type="Proteomes" id="UP001058974">
    <property type="component" value="Chromosome 5"/>
</dbReference>
<dbReference type="Gramene" id="Psat05G0272600-T1">
    <property type="protein sequence ID" value="KAI5406083.1"/>
    <property type="gene ID" value="KIW84_052726"/>
</dbReference>
<protein>
    <submittedName>
        <fullName evidence="1">Uncharacterized protein</fullName>
    </submittedName>
</protein>
<proteinExistence type="predicted"/>
<accession>A0A9D4WR42</accession>
<sequence length="126" mass="14560">MDLEVNDAVIVLNSLDHLVAINDVALDLDKSSKRRRLNIRRPELHGVSFKALTPTKSETLELPFSVNDIKELIRSYAGDKSSSPDDYNMASYKVAWNIIKLDLWEYVNEFFRTAHLPRRFLVHSFP</sequence>
<keyword evidence="2" id="KW-1185">Reference proteome</keyword>
<name>A0A9D4WR42_PEA</name>
<reference evidence="1 2" key="1">
    <citation type="journal article" date="2022" name="Nat. Genet.">
        <title>Improved pea reference genome and pan-genome highlight genomic features and evolutionary characteristics.</title>
        <authorList>
            <person name="Yang T."/>
            <person name="Liu R."/>
            <person name="Luo Y."/>
            <person name="Hu S."/>
            <person name="Wang D."/>
            <person name="Wang C."/>
            <person name="Pandey M.K."/>
            <person name="Ge S."/>
            <person name="Xu Q."/>
            <person name="Li N."/>
            <person name="Li G."/>
            <person name="Huang Y."/>
            <person name="Saxena R.K."/>
            <person name="Ji Y."/>
            <person name="Li M."/>
            <person name="Yan X."/>
            <person name="He Y."/>
            <person name="Liu Y."/>
            <person name="Wang X."/>
            <person name="Xiang C."/>
            <person name="Varshney R.K."/>
            <person name="Ding H."/>
            <person name="Gao S."/>
            <person name="Zong X."/>
        </authorList>
    </citation>
    <scope>NUCLEOTIDE SEQUENCE [LARGE SCALE GENOMIC DNA]</scope>
    <source>
        <strain evidence="1 2">cv. Zhongwan 6</strain>
    </source>
</reference>